<dbReference type="NCBIfam" id="TIGR02349">
    <property type="entry name" value="DnaJ_bact"/>
    <property type="match status" value="1"/>
</dbReference>
<dbReference type="CDD" id="cd10747">
    <property type="entry name" value="DnaJ_C"/>
    <property type="match status" value="1"/>
</dbReference>
<evidence type="ECO:0000256" key="6">
    <source>
        <dbReference type="ARBA" id="ARBA00022833"/>
    </source>
</evidence>
<evidence type="ECO:0000313" key="15">
    <source>
        <dbReference type="EMBL" id="TDV50717.1"/>
    </source>
</evidence>
<feature type="binding site" evidence="11">
    <location>
        <position position="194"/>
    </location>
    <ligand>
        <name>Zn(2+)</name>
        <dbReference type="ChEBI" id="CHEBI:29105"/>
        <label>2</label>
    </ligand>
</feature>
<dbReference type="GO" id="GO:0009408">
    <property type="term" value="P:response to heat"/>
    <property type="evidence" value="ECO:0007669"/>
    <property type="project" value="InterPro"/>
</dbReference>
<feature type="zinc finger region" description="CR-type" evidence="12">
    <location>
        <begin position="164"/>
        <end position="242"/>
    </location>
</feature>
<dbReference type="GO" id="GO:0006260">
    <property type="term" value="P:DNA replication"/>
    <property type="evidence" value="ECO:0007669"/>
    <property type="project" value="UniProtKB-KW"/>
</dbReference>
<feature type="binding site" evidence="11">
    <location>
        <position position="216"/>
    </location>
    <ligand>
        <name>Zn(2+)</name>
        <dbReference type="ChEBI" id="CHEBI:29105"/>
        <label>2</label>
    </ligand>
</feature>
<dbReference type="HAMAP" id="MF_01152">
    <property type="entry name" value="DnaJ"/>
    <property type="match status" value="1"/>
</dbReference>
<comment type="cofactor">
    <cofactor evidence="11">
        <name>Zn(2+)</name>
        <dbReference type="ChEBI" id="CHEBI:29105"/>
    </cofactor>
    <text evidence="11">Binds 2 Zn(2+) ions per monomer.</text>
</comment>
<feature type="repeat" description="CXXCXGXG motif" evidence="11">
    <location>
        <begin position="194"/>
        <end position="201"/>
    </location>
</feature>
<gene>
    <name evidence="11" type="primary">dnaJ</name>
    <name evidence="15" type="ORF">CLV71_10657</name>
</gene>
<dbReference type="InterPro" id="IPR036869">
    <property type="entry name" value="J_dom_sf"/>
</dbReference>
<keyword evidence="1 11" id="KW-0963">Cytoplasm</keyword>
<dbReference type="SUPFAM" id="SSF49493">
    <property type="entry name" value="HSP40/DnaJ peptide-binding domain"/>
    <property type="match status" value="2"/>
</dbReference>
<feature type="domain" description="CR-type" evidence="14">
    <location>
        <begin position="164"/>
        <end position="242"/>
    </location>
</feature>
<evidence type="ECO:0000256" key="2">
    <source>
        <dbReference type="ARBA" id="ARBA00022705"/>
    </source>
</evidence>
<dbReference type="FunFam" id="2.60.260.20:FF:000013">
    <property type="entry name" value="DnaJ subfamily B member 11"/>
    <property type="match status" value="1"/>
</dbReference>
<evidence type="ECO:0000256" key="12">
    <source>
        <dbReference type="PROSITE-ProRule" id="PRU00546"/>
    </source>
</evidence>
<dbReference type="NCBIfam" id="NF008035">
    <property type="entry name" value="PRK10767.1"/>
    <property type="match status" value="1"/>
</dbReference>
<name>A0A4R7VNB5_9PSEU</name>
<dbReference type="RefSeq" id="WP_133903969.1">
    <property type="nucleotide sequence ID" value="NZ_SOCP01000006.1"/>
</dbReference>
<dbReference type="EMBL" id="SOCP01000006">
    <property type="protein sequence ID" value="TDV50717.1"/>
    <property type="molecule type" value="Genomic_DNA"/>
</dbReference>
<dbReference type="SUPFAM" id="SSF46565">
    <property type="entry name" value="Chaperone J-domain"/>
    <property type="match status" value="1"/>
</dbReference>
<feature type="repeat" description="CXXCXGXG motif" evidence="11">
    <location>
        <begin position="230"/>
        <end position="237"/>
    </location>
</feature>
<evidence type="ECO:0000256" key="3">
    <source>
        <dbReference type="ARBA" id="ARBA00022723"/>
    </source>
</evidence>
<dbReference type="OrthoDB" id="9779889at2"/>
<evidence type="ECO:0000256" key="8">
    <source>
        <dbReference type="ARBA" id="ARBA00023186"/>
    </source>
</evidence>
<dbReference type="CDD" id="cd06257">
    <property type="entry name" value="DnaJ"/>
    <property type="match status" value="1"/>
</dbReference>
<comment type="subcellular location">
    <subcellularLocation>
        <location evidence="11">Cytoplasm</location>
    </subcellularLocation>
</comment>
<dbReference type="PROSITE" id="PS50076">
    <property type="entry name" value="DNAJ_2"/>
    <property type="match status" value="1"/>
</dbReference>
<keyword evidence="5 11" id="KW-0863">Zinc-finger</keyword>
<comment type="domain">
    <text evidence="11">The J domain is necessary and sufficient to stimulate DnaK ATPase activity. Zinc center 1 plays an important role in the autonomous, DnaK-independent chaperone activity of DnaJ. Zinc center 2 is essential for interaction with DnaK and for DnaJ activity.</text>
</comment>
<organism evidence="15 16">
    <name type="scientific">Actinophytocola oryzae</name>
    <dbReference type="NCBI Taxonomy" id="502181"/>
    <lineage>
        <taxon>Bacteria</taxon>
        <taxon>Bacillati</taxon>
        <taxon>Actinomycetota</taxon>
        <taxon>Actinomycetes</taxon>
        <taxon>Pseudonocardiales</taxon>
        <taxon>Pseudonocardiaceae</taxon>
    </lineage>
</organism>
<dbReference type="Pfam" id="PF01556">
    <property type="entry name" value="DnaJ_C"/>
    <property type="match status" value="1"/>
</dbReference>
<dbReference type="InterPro" id="IPR001623">
    <property type="entry name" value="DnaJ_domain"/>
</dbReference>
<feature type="binding site" evidence="11">
    <location>
        <position position="177"/>
    </location>
    <ligand>
        <name>Zn(2+)</name>
        <dbReference type="ChEBI" id="CHEBI:29105"/>
        <label>1</label>
    </ligand>
</feature>
<evidence type="ECO:0000256" key="10">
    <source>
        <dbReference type="ARBA" id="ARBA00067609"/>
    </source>
</evidence>
<dbReference type="InterPro" id="IPR001305">
    <property type="entry name" value="HSP_DnaJ_Cys-rich_dom"/>
</dbReference>
<dbReference type="SUPFAM" id="SSF57938">
    <property type="entry name" value="DnaJ/Hsp40 cysteine-rich domain"/>
    <property type="match status" value="1"/>
</dbReference>
<evidence type="ECO:0000256" key="4">
    <source>
        <dbReference type="ARBA" id="ARBA00022737"/>
    </source>
</evidence>
<dbReference type="Pfam" id="PF00226">
    <property type="entry name" value="DnaJ"/>
    <property type="match status" value="1"/>
</dbReference>
<feature type="domain" description="J" evidence="13">
    <location>
        <begin position="10"/>
        <end position="75"/>
    </location>
</feature>
<feature type="binding site" evidence="11">
    <location>
        <position position="219"/>
    </location>
    <ligand>
        <name>Zn(2+)</name>
        <dbReference type="ChEBI" id="CHEBI:29105"/>
        <label>2</label>
    </ligand>
</feature>
<keyword evidence="4 11" id="KW-0677">Repeat</keyword>
<feature type="repeat" description="CXXCXGXG motif" evidence="11">
    <location>
        <begin position="177"/>
        <end position="184"/>
    </location>
</feature>
<evidence type="ECO:0000256" key="11">
    <source>
        <dbReference type="HAMAP-Rule" id="MF_01152"/>
    </source>
</evidence>
<dbReference type="InterPro" id="IPR036410">
    <property type="entry name" value="HSP_DnaJ_Cys-rich_dom_sf"/>
</dbReference>
<dbReference type="Gene3D" id="1.10.287.110">
    <property type="entry name" value="DnaJ domain"/>
    <property type="match status" value="1"/>
</dbReference>
<evidence type="ECO:0000256" key="1">
    <source>
        <dbReference type="ARBA" id="ARBA00022490"/>
    </source>
</evidence>
<protein>
    <recommendedName>
        <fullName evidence="10 11">Chaperone protein DnaJ</fullName>
    </recommendedName>
</protein>
<dbReference type="PANTHER" id="PTHR43096">
    <property type="entry name" value="DNAJ HOMOLOG 1, MITOCHONDRIAL-RELATED"/>
    <property type="match status" value="1"/>
</dbReference>
<evidence type="ECO:0000256" key="7">
    <source>
        <dbReference type="ARBA" id="ARBA00023016"/>
    </source>
</evidence>
<proteinExistence type="inferred from homology"/>
<dbReference type="InterPro" id="IPR012724">
    <property type="entry name" value="DnaJ"/>
</dbReference>
<dbReference type="PROSITE" id="PS51188">
    <property type="entry name" value="ZF_CR"/>
    <property type="match status" value="1"/>
</dbReference>
<dbReference type="GO" id="GO:0051082">
    <property type="term" value="F:unfolded protein binding"/>
    <property type="evidence" value="ECO:0007669"/>
    <property type="project" value="UniProtKB-UniRule"/>
</dbReference>
<dbReference type="CDD" id="cd10719">
    <property type="entry name" value="DnaJ_zf"/>
    <property type="match status" value="1"/>
</dbReference>
<dbReference type="FunFam" id="1.10.287.110:FF:000045">
    <property type="entry name" value="Molecular chaperone DnaJ"/>
    <property type="match status" value="1"/>
</dbReference>
<dbReference type="SMART" id="SM00271">
    <property type="entry name" value="DnaJ"/>
    <property type="match status" value="1"/>
</dbReference>
<dbReference type="PANTHER" id="PTHR43096:SF54">
    <property type="entry name" value="CHAPERONE PROTEIN DNAJ 1"/>
    <property type="match status" value="1"/>
</dbReference>
<feature type="binding site" evidence="11">
    <location>
        <position position="230"/>
    </location>
    <ligand>
        <name>Zn(2+)</name>
        <dbReference type="ChEBI" id="CHEBI:29105"/>
        <label>1</label>
    </ligand>
</feature>
<dbReference type="AlphaFoldDB" id="A0A4R7VNB5"/>
<reference evidence="15 16" key="1">
    <citation type="submission" date="2019-03" db="EMBL/GenBank/DDBJ databases">
        <title>Genomic Encyclopedia of Archaeal and Bacterial Type Strains, Phase II (KMG-II): from individual species to whole genera.</title>
        <authorList>
            <person name="Goeker M."/>
        </authorList>
    </citation>
    <scope>NUCLEOTIDE SEQUENCE [LARGE SCALE GENOMIC DNA]</scope>
    <source>
        <strain evidence="15 16">DSM 45499</strain>
    </source>
</reference>
<keyword evidence="16" id="KW-1185">Reference proteome</keyword>
<keyword evidence="8 11" id="KW-0143">Chaperone</keyword>
<dbReference type="PRINTS" id="PR00625">
    <property type="entry name" value="JDOMAIN"/>
</dbReference>
<feature type="binding site" evidence="11">
    <location>
        <position position="197"/>
    </location>
    <ligand>
        <name>Zn(2+)</name>
        <dbReference type="ChEBI" id="CHEBI:29105"/>
        <label>2</label>
    </ligand>
</feature>
<dbReference type="GO" id="GO:0042026">
    <property type="term" value="P:protein refolding"/>
    <property type="evidence" value="ECO:0007669"/>
    <property type="project" value="TreeGrafter"/>
</dbReference>
<dbReference type="FunFam" id="2.10.230.10:FF:000002">
    <property type="entry name" value="Molecular chaperone DnaJ"/>
    <property type="match status" value="1"/>
</dbReference>
<dbReference type="InterPro" id="IPR002939">
    <property type="entry name" value="DnaJ_C"/>
</dbReference>
<evidence type="ECO:0000313" key="16">
    <source>
        <dbReference type="Proteomes" id="UP000294927"/>
    </source>
</evidence>
<dbReference type="Gene3D" id="2.10.230.10">
    <property type="entry name" value="Heat shock protein DnaJ, cysteine-rich domain"/>
    <property type="match status" value="1"/>
</dbReference>
<keyword evidence="2 11" id="KW-0235">DNA replication</keyword>
<comment type="similarity">
    <text evidence="9 11">Belongs to the DnaJ family.</text>
</comment>
<dbReference type="GO" id="GO:0005524">
    <property type="term" value="F:ATP binding"/>
    <property type="evidence" value="ECO:0007669"/>
    <property type="project" value="InterPro"/>
</dbReference>
<sequence>MSARDWIDKDFYRELGVSSDAGEPEIKKAYRKLARELHPDANPGNAAAEARFKAVSEAYGVLGDPEKRKQYDEARRLFGSGGFRPGGFGGFGSGGGTGGNFDFSDLFGGQQAANAGAAGGGGISDLLGNLFGRRGGGQTSATRPRRGADVETEVRIDFVEAVKGATVPLRLSSPSTCDTCHGSGAKPGTTPRTCPTCAGAGLVSRSQGAFAFSEPCRDCRGTGRIVDDPCPECGGDGVSTKSRTLTVRIPAGVDDDQRIRLAGQGEPGTGGAHAGDLYVRVHVTPHAVFGRSGNDLTLKVPVTFSELALGTTLEVPTLDAKVALRVAPGTASGRVLRVRGKGIVRRDGQEGDLLVTLQVQVPPKLDDTARAALQAYADATTGEDPRPDLTAMLEKRS</sequence>
<feature type="binding site" evidence="11">
    <location>
        <position position="233"/>
    </location>
    <ligand>
        <name>Zn(2+)</name>
        <dbReference type="ChEBI" id="CHEBI:29105"/>
        <label>1</label>
    </ligand>
</feature>
<feature type="binding site" evidence="11">
    <location>
        <position position="180"/>
    </location>
    <ligand>
        <name>Zn(2+)</name>
        <dbReference type="ChEBI" id="CHEBI:29105"/>
        <label>1</label>
    </ligand>
</feature>
<evidence type="ECO:0000256" key="5">
    <source>
        <dbReference type="ARBA" id="ARBA00022771"/>
    </source>
</evidence>
<comment type="subunit">
    <text evidence="11">Homodimer.</text>
</comment>
<dbReference type="Proteomes" id="UP000294927">
    <property type="component" value="Unassembled WGS sequence"/>
</dbReference>
<keyword evidence="3 11" id="KW-0479">Metal-binding</keyword>
<evidence type="ECO:0000259" key="14">
    <source>
        <dbReference type="PROSITE" id="PS51188"/>
    </source>
</evidence>
<dbReference type="GO" id="GO:0008270">
    <property type="term" value="F:zinc ion binding"/>
    <property type="evidence" value="ECO:0007669"/>
    <property type="project" value="UniProtKB-UniRule"/>
</dbReference>
<dbReference type="GO" id="GO:0005737">
    <property type="term" value="C:cytoplasm"/>
    <property type="evidence" value="ECO:0007669"/>
    <property type="project" value="UniProtKB-SubCell"/>
</dbReference>
<keyword evidence="6 11" id="KW-0862">Zinc</keyword>
<evidence type="ECO:0000256" key="9">
    <source>
        <dbReference type="ARBA" id="ARBA00061004"/>
    </source>
</evidence>
<dbReference type="GO" id="GO:0031072">
    <property type="term" value="F:heat shock protein binding"/>
    <property type="evidence" value="ECO:0007669"/>
    <property type="project" value="InterPro"/>
</dbReference>
<comment type="caution">
    <text evidence="15">The sequence shown here is derived from an EMBL/GenBank/DDBJ whole genome shotgun (WGS) entry which is preliminary data.</text>
</comment>
<dbReference type="Gene3D" id="2.60.260.20">
    <property type="entry name" value="Urease metallochaperone UreE, N-terminal domain"/>
    <property type="match status" value="2"/>
</dbReference>
<dbReference type="NCBIfam" id="NF010872">
    <property type="entry name" value="PRK14279.1"/>
    <property type="match status" value="1"/>
</dbReference>
<accession>A0A4R7VNB5</accession>
<evidence type="ECO:0000259" key="13">
    <source>
        <dbReference type="PROSITE" id="PS50076"/>
    </source>
</evidence>
<dbReference type="InterPro" id="IPR008971">
    <property type="entry name" value="HSP40/DnaJ_pept-bd"/>
</dbReference>
<keyword evidence="7 11" id="KW-0346">Stress response</keyword>
<feature type="repeat" description="CXXCXGXG motif" evidence="11">
    <location>
        <begin position="216"/>
        <end position="223"/>
    </location>
</feature>
<comment type="function">
    <text evidence="11">Participates actively in the response to hyperosmotic and heat shock by preventing the aggregation of stress-denatured proteins and by disaggregating proteins, also in an autonomous, DnaK-independent fashion. Unfolded proteins bind initially to DnaJ; upon interaction with the DnaJ-bound protein, DnaK hydrolyzes its bound ATP, resulting in the formation of a stable complex. GrpE releases ADP from DnaK; ATP binding to DnaK triggers the release of the substrate protein, thus completing the reaction cycle. Several rounds of ATP-dependent interactions between DnaJ, DnaK and GrpE are required for fully efficient folding. Also involved, together with DnaK and GrpE, in the DNA replication of plasmids through activation of initiation proteins.</text>
</comment>
<dbReference type="Pfam" id="PF00684">
    <property type="entry name" value="DnaJ_CXXCXGXG"/>
    <property type="match status" value="1"/>
</dbReference>